<evidence type="ECO:0000256" key="4">
    <source>
        <dbReference type="ARBA" id="ARBA00023235"/>
    </source>
</evidence>
<evidence type="ECO:0000259" key="6">
    <source>
        <dbReference type="Pfam" id="PF01509"/>
    </source>
</evidence>
<evidence type="ECO:0000313" key="9">
    <source>
        <dbReference type="EMBL" id="RKS77398.1"/>
    </source>
</evidence>
<comment type="caution">
    <text evidence="9">The sequence shown here is derived from an EMBL/GenBank/DDBJ whole genome shotgun (WGS) entry which is preliminary data.</text>
</comment>
<keyword evidence="4 5" id="KW-0413">Isomerase</keyword>
<evidence type="ECO:0000259" key="8">
    <source>
        <dbReference type="Pfam" id="PF16198"/>
    </source>
</evidence>
<dbReference type="Gene3D" id="3.30.2350.10">
    <property type="entry name" value="Pseudouridine synthase"/>
    <property type="match status" value="1"/>
</dbReference>
<dbReference type="Proteomes" id="UP000281955">
    <property type="component" value="Unassembled WGS sequence"/>
</dbReference>
<dbReference type="PANTHER" id="PTHR13767:SF2">
    <property type="entry name" value="PSEUDOURIDYLATE SYNTHASE TRUB1"/>
    <property type="match status" value="1"/>
</dbReference>
<accession>A0A420XR79</accession>
<name>A0A420XR79_9ACTN</name>
<comment type="function">
    <text evidence="5">Responsible for synthesis of pseudouridine from uracil-55 in the psi GC loop of transfer RNAs.</text>
</comment>
<evidence type="ECO:0000256" key="2">
    <source>
        <dbReference type="ARBA" id="ARBA00005642"/>
    </source>
</evidence>
<feature type="active site" description="Nucleophile" evidence="5">
    <location>
        <position position="42"/>
    </location>
</feature>
<dbReference type="SUPFAM" id="SSF55120">
    <property type="entry name" value="Pseudouridine synthase"/>
    <property type="match status" value="1"/>
</dbReference>
<evidence type="ECO:0000256" key="3">
    <source>
        <dbReference type="ARBA" id="ARBA00022694"/>
    </source>
</evidence>
<dbReference type="FunFam" id="3.30.2350.10:FF:000011">
    <property type="entry name" value="tRNA pseudouridine synthase B"/>
    <property type="match status" value="1"/>
</dbReference>
<dbReference type="GO" id="GO:0160148">
    <property type="term" value="F:tRNA pseudouridine(55) synthase activity"/>
    <property type="evidence" value="ECO:0007669"/>
    <property type="project" value="UniProtKB-EC"/>
</dbReference>
<dbReference type="InterPro" id="IPR015225">
    <property type="entry name" value="tRNA_psdUridine_synth_fam2_C"/>
</dbReference>
<dbReference type="InterPro" id="IPR002501">
    <property type="entry name" value="PsdUridine_synth_N"/>
</dbReference>
<keyword evidence="10" id="KW-1185">Reference proteome</keyword>
<dbReference type="EMBL" id="RBWV01000010">
    <property type="protein sequence ID" value="RKS77398.1"/>
    <property type="molecule type" value="Genomic_DNA"/>
</dbReference>
<feature type="domain" description="tRNA pseudouridylate synthase B C-terminal" evidence="8">
    <location>
        <begin position="180"/>
        <end position="223"/>
    </location>
</feature>
<organism evidence="9 10">
    <name type="scientific">Motilibacter peucedani</name>
    <dbReference type="NCBI Taxonomy" id="598650"/>
    <lineage>
        <taxon>Bacteria</taxon>
        <taxon>Bacillati</taxon>
        <taxon>Actinomycetota</taxon>
        <taxon>Actinomycetes</taxon>
        <taxon>Motilibacterales</taxon>
        <taxon>Motilibacteraceae</taxon>
        <taxon>Motilibacter</taxon>
    </lineage>
</organism>
<evidence type="ECO:0000259" key="7">
    <source>
        <dbReference type="Pfam" id="PF09142"/>
    </source>
</evidence>
<dbReference type="InterPro" id="IPR020103">
    <property type="entry name" value="PsdUridine_synth_cat_dom_sf"/>
</dbReference>
<proteinExistence type="inferred from homology"/>
<dbReference type="SUPFAM" id="SSF88697">
    <property type="entry name" value="PUA domain-like"/>
    <property type="match status" value="1"/>
</dbReference>
<dbReference type="InterPro" id="IPR032819">
    <property type="entry name" value="TruB_C"/>
</dbReference>
<dbReference type="GO" id="GO:0003723">
    <property type="term" value="F:RNA binding"/>
    <property type="evidence" value="ECO:0007669"/>
    <property type="project" value="InterPro"/>
</dbReference>
<dbReference type="Pfam" id="PF16198">
    <property type="entry name" value="TruB_C_2"/>
    <property type="match status" value="1"/>
</dbReference>
<dbReference type="AlphaFoldDB" id="A0A420XR79"/>
<dbReference type="OrthoDB" id="9802309at2"/>
<dbReference type="InParanoid" id="A0A420XR79"/>
<dbReference type="PANTHER" id="PTHR13767">
    <property type="entry name" value="TRNA-PSEUDOURIDINE SYNTHASE"/>
    <property type="match status" value="1"/>
</dbReference>
<dbReference type="Pfam" id="PF01509">
    <property type="entry name" value="TruB_N"/>
    <property type="match status" value="1"/>
</dbReference>
<dbReference type="GO" id="GO:1990481">
    <property type="term" value="P:mRNA pseudouridine synthesis"/>
    <property type="evidence" value="ECO:0007669"/>
    <property type="project" value="TreeGrafter"/>
</dbReference>
<reference evidence="9 10" key="1">
    <citation type="submission" date="2018-10" db="EMBL/GenBank/DDBJ databases">
        <title>Genomic Encyclopedia of Archaeal and Bacterial Type Strains, Phase II (KMG-II): from individual species to whole genera.</title>
        <authorList>
            <person name="Goeker M."/>
        </authorList>
    </citation>
    <scope>NUCLEOTIDE SEQUENCE [LARGE SCALE GENOMIC DNA]</scope>
    <source>
        <strain evidence="9 10">RP-AC37</strain>
    </source>
</reference>
<dbReference type="Pfam" id="PF09142">
    <property type="entry name" value="TruB_C"/>
    <property type="match status" value="1"/>
</dbReference>
<dbReference type="HAMAP" id="MF_01080">
    <property type="entry name" value="TruB_bact"/>
    <property type="match status" value="1"/>
</dbReference>
<dbReference type="InterPro" id="IPR014780">
    <property type="entry name" value="tRNA_psdUridine_synth_TruB"/>
</dbReference>
<dbReference type="EC" id="5.4.99.25" evidence="5"/>
<dbReference type="RefSeq" id="WP_121192950.1">
    <property type="nucleotide sequence ID" value="NZ_RBWV01000010.1"/>
</dbReference>
<comment type="similarity">
    <text evidence="2 5">Belongs to the pseudouridine synthase TruB family. Type 1 subfamily.</text>
</comment>
<sequence length="294" mass="30278">MSEAPEGLVVVDKPAGLTSHDVVSRLRRIARTRRVGHAGTLDPMATGVLVVGVGRATRLLGHIAAGDKAYSATIRLGESTTTDDAEGELVSSADASGVSLDDARAAAAPLTGEISQVPSSVSAIKVNGERAYKRVRDGEAVELAARPVVVSRFALDDPVADGTRLDLRAEVVCSSGTYVRALARDLGASLGVGGHLTALRRTRVGPWTLADARTLEQLEDELVVLPLPAAAGRAFPRRDVDAEQARLVGYGVALPAVGLGPGPVGVYGPGGELLALVEEVDGRAKPFATFVAAG</sequence>
<gene>
    <name evidence="5" type="primary">truB</name>
    <name evidence="9" type="ORF">CLV35_1084</name>
</gene>
<evidence type="ECO:0000313" key="10">
    <source>
        <dbReference type="Proteomes" id="UP000281955"/>
    </source>
</evidence>
<protein>
    <recommendedName>
        <fullName evidence="5">tRNA pseudouridine synthase B</fullName>
        <ecNumber evidence="5">5.4.99.25</ecNumber>
    </recommendedName>
    <alternativeName>
        <fullName evidence="5">tRNA pseudouridine(55) synthase</fullName>
        <shortName evidence="5">Psi55 synthase</shortName>
    </alternativeName>
    <alternativeName>
        <fullName evidence="5">tRNA pseudouridylate synthase</fullName>
    </alternativeName>
    <alternativeName>
        <fullName evidence="5">tRNA-uridine isomerase</fullName>
    </alternativeName>
</protein>
<keyword evidence="3 5" id="KW-0819">tRNA processing</keyword>
<dbReference type="CDD" id="cd02573">
    <property type="entry name" value="PseudoU_synth_EcTruB"/>
    <property type="match status" value="1"/>
</dbReference>
<feature type="domain" description="tRNA pseudouridine synthase II TruB subfamily 2 C-terminal" evidence="7">
    <location>
        <begin position="235"/>
        <end position="290"/>
    </location>
</feature>
<dbReference type="FunCoup" id="A0A420XR79">
    <property type="interactions" value="184"/>
</dbReference>
<comment type="catalytic activity">
    <reaction evidence="1 5">
        <text>uridine(55) in tRNA = pseudouridine(55) in tRNA</text>
        <dbReference type="Rhea" id="RHEA:42532"/>
        <dbReference type="Rhea" id="RHEA-COMP:10101"/>
        <dbReference type="Rhea" id="RHEA-COMP:10102"/>
        <dbReference type="ChEBI" id="CHEBI:65314"/>
        <dbReference type="ChEBI" id="CHEBI:65315"/>
        <dbReference type="EC" id="5.4.99.25"/>
    </reaction>
</comment>
<dbReference type="GO" id="GO:0031119">
    <property type="term" value="P:tRNA pseudouridine synthesis"/>
    <property type="evidence" value="ECO:0007669"/>
    <property type="project" value="UniProtKB-UniRule"/>
</dbReference>
<dbReference type="InterPro" id="IPR015947">
    <property type="entry name" value="PUA-like_sf"/>
</dbReference>
<dbReference type="NCBIfam" id="TIGR00431">
    <property type="entry name" value="TruB"/>
    <property type="match status" value="1"/>
</dbReference>
<dbReference type="Gene3D" id="2.30.130.10">
    <property type="entry name" value="PUA domain"/>
    <property type="match status" value="1"/>
</dbReference>
<evidence type="ECO:0000256" key="5">
    <source>
        <dbReference type="HAMAP-Rule" id="MF_01080"/>
    </source>
</evidence>
<evidence type="ECO:0000256" key="1">
    <source>
        <dbReference type="ARBA" id="ARBA00000385"/>
    </source>
</evidence>
<feature type="domain" description="Pseudouridine synthase II N-terminal" evidence="6">
    <location>
        <begin position="27"/>
        <end position="179"/>
    </location>
</feature>
<dbReference type="InterPro" id="IPR036974">
    <property type="entry name" value="PUA_sf"/>
</dbReference>